<dbReference type="PROSITE" id="PS51456">
    <property type="entry name" value="MYOSIN_MOTOR"/>
    <property type="match status" value="1"/>
</dbReference>
<reference evidence="9 10" key="1">
    <citation type="submission" date="2022-01" db="EMBL/GenBank/DDBJ databases">
        <title>A chromosomal length assembly of Cordylochernes scorpioides.</title>
        <authorList>
            <person name="Zeh D."/>
            <person name="Zeh J."/>
        </authorList>
    </citation>
    <scope>NUCLEOTIDE SEQUENCE [LARGE SCALE GENOMIC DNA]</scope>
    <source>
        <strain evidence="9">IN4F17</strain>
        <tissue evidence="9">Whole Body</tissue>
    </source>
</reference>
<dbReference type="InterPro" id="IPR036961">
    <property type="entry name" value="Kinesin_motor_dom_sf"/>
</dbReference>
<feature type="region of interest" description="Disordered" evidence="7">
    <location>
        <begin position="758"/>
        <end position="780"/>
    </location>
</feature>
<keyword evidence="10" id="KW-1185">Reference proteome</keyword>
<evidence type="ECO:0000313" key="9">
    <source>
        <dbReference type="EMBL" id="UYV72045.1"/>
    </source>
</evidence>
<evidence type="ECO:0000256" key="7">
    <source>
        <dbReference type="SAM" id="MobiDB-lite"/>
    </source>
</evidence>
<dbReference type="PRINTS" id="PR00193">
    <property type="entry name" value="MYOSINHEAVY"/>
</dbReference>
<evidence type="ECO:0000256" key="4">
    <source>
        <dbReference type="ARBA" id="ARBA00023175"/>
    </source>
</evidence>
<proteinExistence type="inferred from homology"/>
<sequence length="780" mass="87965">MVLLDTEISSKAMSIMNSFVNDIFERMADKSSRLATNAIPLSTGNRVTFCLERFTLFLREQSSRWRYKWLVGPPLLVEGYADPHVLTSLWLHRHSYKLPHFLVPTIFSTVGAPWTHQGGPAMASTVGLSKVFILDKYFHELQKFWETEKRLKDTSCDNEAEKLQQRLRSLSTELVTLRSRLQVSTGGPLTEDAIVRTMQARFYAREYFIHAGPVLFFSNPYQDLGNPLTLAKAGSKCQPLLKVVQEAVKLQSETGFPQSLVVTGASGSGKTYTSMLLLRQLFDVAGGGPETDAFKHLSAAFTVLRSLGSASTISNSESSRVGQFIEVQVSDGHLYRTKIHCYFLDQDRIIRPLPNEKNYHIFYQMLAGLSREERIQLHLENYTIHKLSYLNKGSCHQNEGQDFARFETWKSCLSVLGIPFQDVMRVLAAVLLLGNIQFVDGKSEVEIKGSELKSVGQLLSINSRHLQMGLTCRTRYIRGQSVKSKVDAQTASWTRDCLAKALYCRTFATIVRRANSLKRVGSSTLSSVSTESAQHHLDAISQHASTVDSSGIRSCKSMSVLNSAVRHATDGYIGIVDMFGFENIQVNKLEQLCINLCAETLQHFYNTHVFKSNIETCKEEAVVSESPVDYVDNVPCIDLISSLKSGLLNILDNECSVNGTPESYSQKVKQQHQNNPRWFECSDPRKFGVRHFHSNVVYDTTDFLDTNRDIIPDDVVCVFQKKHLPVWIRDASLRHGDQALLLRERAERCQLQNISHRDRFGRKSPPDSNARLPWEVGQSS</sequence>
<evidence type="ECO:0000256" key="1">
    <source>
        <dbReference type="ARBA" id="ARBA00022741"/>
    </source>
</evidence>
<dbReference type="InterPro" id="IPR001609">
    <property type="entry name" value="Myosin_head_motor_dom-like"/>
</dbReference>
<dbReference type="Proteomes" id="UP001235939">
    <property type="component" value="Chromosome 09"/>
</dbReference>
<dbReference type="PANTHER" id="PTHR13140">
    <property type="entry name" value="MYOSIN"/>
    <property type="match status" value="1"/>
</dbReference>
<gene>
    <name evidence="9" type="ORF">LAZ67_9001645</name>
</gene>
<comment type="caution">
    <text evidence="6">Lacks conserved residue(s) required for the propagation of feature annotation.</text>
</comment>
<evidence type="ECO:0000259" key="8">
    <source>
        <dbReference type="PROSITE" id="PS51456"/>
    </source>
</evidence>
<keyword evidence="3 6" id="KW-0518">Myosin</keyword>
<dbReference type="PANTHER" id="PTHR13140:SF498">
    <property type="entry name" value="DACHS, ISOFORM E"/>
    <property type="match status" value="1"/>
</dbReference>
<dbReference type="Gene3D" id="3.40.850.10">
    <property type="entry name" value="Kinesin motor domain"/>
    <property type="match status" value="1"/>
</dbReference>
<keyword evidence="1 6" id="KW-0547">Nucleotide-binding</keyword>
<name>A0ABY6KY59_9ARAC</name>
<dbReference type="Gene3D" id="1.20.120.720">
    <property type="entry name" value="Myosin VI head, motor domain, U50 subdomain"/>
    <property type="match status" value="1"/>
</dbReference>
<dbReference type="SUPFAM" id="SSF47113">
    <property type="entry name" value="Histone-fold"/>
    <property type="match status" value="1"/>
</dbReference>
<evidence type="ECO:0000256" key="6">
    <source>
        <dbReference type="PROSITE-ProRule" id="PRU00782"/>
    </source>
</evidence>
<evidence type="ECO:0000256" key="3">
    <source>
        <dbReference type="ARBA" id="ARBA00023123"/>
    </source>
</evidence>
<feature type="binding site" evidence="6">
    <location>
        <begin position="264"/>
        <end position="271"/>
    </location>
    <ligand>
        <name>ATP</name>
        <dbReference type="ChEBI" id="CHEBI:30616"/>
    </ligand>
</feature>
<dbReference type="SMART" id="SM00242">
    <property type="entry name" value="MYSc"/>
    <property type="match status" value="1"/>
</dbReference>
<accession>A0ABY6KY59</accession>
<dbReference type="InterPro" id="IPR009072">
    <property type="entry name" value="Histone-fold"/>
</dbReference>
<feature type="domain" description="Myosin motor" evidence="8">
    <location>
        <begin position="178"/>
        <end position="780"/>
    </location>
</feature>
<dbReference type="SUPFAM" id="SSF52540">
    <property type="entry name" value="P-loop containing nucleoside triphosphate hydrolases"/>
    <property type="match status" value="1"/>
</dbReference>
<organism evidence="9 10">
    <name type="scientific">Cordylochernes scorpioides</name>
    <dbReference type="NCBI Taxonomy" id="51811"/>
    <lineage>
        <taxon>Eukaryota</taxon>
        <taxon>Metazoa</taxon>
        <taxon>Ecdysozoa</taxon>
        <taxon>Arthropoda</taxon>
        <taxon>Chelicerata</taxon>
        <taxon>Arachnida</taxon>
        <taxon>Pseudoscorpiones</taxon>
        <taxon>Cheliferoidea</taxon>
        <taxon>Chernetidae</taxon>
        <taxon>Cordylochernes</taxon>
    </lineage>
</organism>
<keyword evidence="5 6" id="KW-0009">Actin-binding</keyword>
<protein>
    <submittedName>
        <fullName evidence="9">Myo20</fullName>
    </submittedName>
</protein>
<evidence type="ECO:0000313" key="10">
    <source>
        <dbReference type="Proteomes" id="UP001235939"/>
    </source>
</evidence>
<dbReference type="Gene3D" id="1.20.58.530">
    <property type="match status" value="1"/>
</dbReference>
<keyword evidence="4 6" id="KW-0505">Motor protein</keyword>
<dbReference type="EMBL" id="CP092871">
    <property type="protein sequence ID" value="UYV72045.1"/>
    <property type="molecule type" value="Genomic_DNA"/>
</dbReference>
<dbReference type="Gene3D" id="1.10.10.820">
    <property type="match status" value="1"/>
</dbReference>
<evidence type="ECO:0000256" key="2">
    <source>
        <dbReference type="ARBA" id="ARBA00022840"/>
    </source>
</evidence>
<keyword evidence="2 6" id="KW-0067">ATP-binding</keyword>
<evidence type="ECO:0000256" key="5">
    <source>
        <dbReference type="ARBA" id="ARBA00023203"/>
    </source>
</evidence>
<dbReference type="Pfam" id="PF00063">
    <property type="entry name" value="Myosin_head"/>
    <property type="match status" value="2"/>
</dbReference>
<dbReference type="Gene3D" id="1.10.20.10">
    <property type="entry name" value="Histone, subunit A"/>
    <property type="match status" value="1"/>
</dbReference>
<dbReference type="InterPro" id="IPR027417">
    <property type="entry name" value="P-loop_NTPase"/>
</dbReference>
<comment type="similarity">
    <text evidence="6">Belongs to the TRAFAC class myosin-kinesin ATPase superfamily. Myosin family.</text>
</comment>